<keyword evidence="7 9" id="KW-0811">Translocation</keyword>
<organism evidence="10 11">
    <name type="scientific">Polymorphobacter multimanifer</name>
    <dbReference type="NCBI Taxonomy" id="1070431"/>
    <lineage>
        <taxon>Bacteria</taxon>
        <taxon>Pseudomonadati</taxon>
        <taxon>Pseudomonadota</taxon>
        <taxon>Alphaproteobacteria</taxon>
        <taxon>Sphingomonadales</taxon>
        <taxon>Sphingosinicellaceae</taxon>
        <taxon>Polymorphobacter</taxon>
    </lineage>
</organism>
<feature type="transmembrane region" description="Helical" evidence="9">
    <location>
        <begin position="44"/>
        <end position="64"/>
    </location>
</feature>
<evidence type="ECO:0000256" key="2">
    <source>
        <dbReference type="ARBA" id="ARBA00022448"/>
    </source>
</evidence>
<evidence type="ECO:0000256" key="4">
    <source>
        <dbReference type="ARBA" id="ARBA00022692"/>
    </source>
</evidence>
<sequence length="80" mass="8689">MVSDAKSAPSAKAEKSQRVSVGEFVRQVRAETAKIKWPTRRETITTTILVLIMTALLSIFFLGVDQLLGAIVKFLLGLAG</sequence>
<dbReference type="GO" id="GO:0009306">
    <property type="term" value="P:protein secretion"/>
    <property type="evidence" value="ECO:0007669"/>
    <property type="project" value="UniProtKB-UniRule"/>
</dbReference>
<dbReference type="Pfam" id="PF00584">
    <property type="entry name" value="SecE"/>
    <property type="match status" value="1"/>
</dbReference>
<evidence type="ECO:0000256" key="8">
    <source>
        <dbReference type="ARBA" id="ARBA00023136"/>
    </source>
</evidence>
<evidence type="ECO:0000256" key="3">
    <source>
        <dbReference type="ARBA" id="ARBA00022475"/>
    </source>
</evidence>
<keyword evidence="8 9" id="KW-0472">Membrane</keyword>
<keyword evidence="11" id="KW-1185">Reference proteome</keyword>
<dbReference type="GO" id="GO:0006605">
    <property type="term" value="P:protein targeting"/>
    <property type="evidence" value="ECO:0007669"/>
    <property type="project" value="UniProtKB-UniRule"/>
</dbReference>
<proteinExistence type="inferred from homology"/>
<keyword evidence="2 9" id="KW-0813">Transport</keyword>
<evidence type="ECO:0000256" key="1">
    <source>
        <dbReference type="ARBA" id="ARBA00004370"/>
    </source>
</evidence>
<evidence type="ECO:0000256" key="6">
    <source>
        <dbReference type="ARBA" id="ARBA00022989"/>
    </source>
</evidence>
<dbReference type="GO" id="GO:0005886">
    <property type="term" value="C:plasma membrane"/>
    <property type="evidence" value="ECO:0007669"/>
    <property type="project" value="UniProtKB-SubCell"/>
</dbReference>
<dbReference type="EMBL" id="JACIIV010000027">
    <property type="protein sequence ID" value="MBB6228904.1"/>
    <property type="molecule type" value="Genomic_DNA"/>
</dbReference>
<dbReference type="HAMAP" id="MF_00422">
    <property type="entry name" value="SecE"/>
    <property type="match status" value="1"/>
</dbReference>
<comment type="subunit">
    <text evidence="9">Component of the Sec protein translocase complex. Heterotrimer consisting of SecY, SecE and SecG subunits. The heterotrimers can form oligomers, although 1 heterotrimer is thought to be able to translocate proteins. Interacts with the ribosome. Interacts with SecDF, and other proteins may be involved. Interacts with SecA.</text>
</comment>
<dbReference type="AlphaFoldDB" id="A0A841L8M1"/>
<keyword evidence="6 9" id="KW-1133">Transmembrane helix</keyword>
<dbReference type="PROSITE" id="PS01067">
    <property type="entry name" value="SECE_SEC61G"/>
    <property type="match status" value="1"/>
</dbReference>
<evidence type="ECO:0000313" key="10">
    <source>
        <dbReference type="EMBL" id="MBB6228904.1"/>
    </source>
</evidence>
<evidence type="ECO:0000256" key="7">
    <source>
        <dbReference type="ARBA" id="ARBA00023010"/>
    </source>
</evidence>
<name>A0A841L8M1_9SPHN</name>
<dbReference type="InterPro" id="IPR038379">
    <property type="entry name" value="SecE_sf"/>
</dbReference>
<dbReference type="NCBIfam" id="TIGR00964">
    <property type="entry name" value="secE_bact"/>
    <property type="match status" value="1"/>
</dbReference>
<evidence type="ECO:0000256" key="5">
    <source>
        <dbReference type="ARBA" id="ARBA00022927"/>
    </source>
</evidence>
<accession>A0A841L8M1</accession>
<comment type="function">
    <text evidence="9">Essential subunit of the Sec protein translocation channel SecYEG. Clamps together the 2 halves of SecY. May contact the channel plug during translocation.</text>
</comment>
<keyword evidence="3 9" id="KW-1003">Cell membrane</keyword>
<dbReference type="InterPro" id="IPR005807">
    <property type="entry name" value="SecE_bac"/>
</dbReference>
<gene>
    <name evidence="9" type="primary">secE</name>
    <name evidence="10" type="ORF">FHS79_003098</name>
</gene>
<evidence type="ECO:0000313" key="11">
    <source>
        <dbReference type="Proteomes" id="UP000538147"/>
    </source>
</evidence>
<dbReference type="PANTHER" id="PTHR33910:SF1">
    <property type="entry name" value="PROTEIN TRANSLOCASE SUBUNIT SECE"/>
    <property type="match status" value="1"/>
</dbReference>
<comment type="subcellular location">
    <subcellularLocation>
        <location evidence="9">Cell membrane</location>
        <topology evidence="9">Single-pass membrane protein</topology>
    </subcellularLocation>
    <subcellularLocation>
        <location evidence="1">Membrane</location>
    </subcellularLocation>
</comment>
<protein>
    <recommendedName>
        <fullName evidence="9">Protein translocase subunit SecE</fullName>
    </recommendedName>
</protein>
<comment type="similarity">
    <text evidence="9">Belongs to the SecE/SEC61-gamma family.</text>
</comment>
<keyword evidence="5 9" id="KW-0653">Protein transport</keyword>
<keyword evidence="4 9" id="KW-0812">Transmembrane</keyword>
<dbReference type="PANTHER" id="PTHR33910">
    <property type="entry name" value="PROTEIN TRANSLOCASE SUBUNIT SECE"/>
    <property type="match status" value="1"/>
</dbReference>
<dbReference type="GO" id="GO:0008320">
    <property type="term" value="F:protein transmembrane transporter activity"/>
    <property type="evidence" value="ECO:0007669"/>
    <property type="project" value="UniProtKB-UniRule"/>
</dbReference>
<dbReference type="RefSeq" id="WP_184202097.1">
    <property type="nucleotide sequence ID" value="NZ_BMOX01000068.1"/>
</dbReference>
<comment type="caution">
    <text evidence="10">The sequence shown here is derived from an EMBL/GenBank/DDBJ whole genome shotgun (WGS) entry which is preliminary data.</text>
</comment>
<evidence type="ECO:0000256" key="9">
    <source>
        <dbReference type="HAMAP-Rule" id="MF_00422"/>
    </source>
</evidence>
<dbReference type="PRINTS" id="PR01650">
    <property type="entry name" value="SECETRNLCASE"/>
</dbReference>
<dbReference type="GO" id="GO:0043952">
    <property type="term" value="P:protein transport by the Sec complex"/>
    <property type="evidence" value="ECO:0007669"/>
    <property type="project" value="UniProtKB-UniRule"/>
</dbReference>
<dbReference type="Gene3D" id="1.20.5.1030">
    <property type="entry name" value="Preprotein translocase secy subunit"/>
    <property type="match status" value="1"/>
</dbReference>
<dbReference type="InterPro" id="IPR001901">
    <property type="entry name" value="Translocase_SecE/Sec61-g"/>
</dbReference>
<dbReference type="Proteomes" id="UP000538147">
    <property type="component" value="Unassembled WGS sequence"/>
</dbReference>
<reference evidence="10 11" key="1">
    <citation type="submission" date="2020-08" db="EMBL/GenBank/DDBJ databases">
        <title>Genomic Encyclopedia of Type Strains, Phase IV (KMG-IV): sequencing the most valuable type-strain genomes for metagenomic binning, comparative biology and taxonomic classification.</title>
        <authorList>
            <person name="Goeker M."/>
        </authorList>
    </citation>
    <scope>NUCLEOTIDE SEQUENCE [LARGE SCALE GENOMIC DNA]</scope>
    <source>
        <strain evidence="10 11">DSM 102189</strain>
    </source>
</reference>
<dbReference type="GO" id="GO:0065002">
    <property type="term" value="P:intracellular protein transmembrane transport"/>
    <property type="evidence" value="ECO:0007669"/>
    <property type="project" value="UniProtKB-UniRule"/>
</dbReference>